<evidence type="ECO:0000256" key="2">
    <source>
        <dbReference type="ARBA" id="ARBA00002803"/>
    </source>
</evidence>
<dbReference type="NCBIfam" id="TIGR00187">
    <property type="entry name" value="ribE"/>
    <property type="match status" value="1"/>
</dbReference>
<keyword evidence="8" id="KW-0808">Transferase</keyword>
<dbReference type="PIRSF" id="PIRSF000498">
    <property type="entry name" value="Riboflavin_syn_A"/>
    <property type="match status" value="1"/>
</dbReference>
<feature type="domain" description="Lumazine-binding" evidence="12">
    <location>
        <begin position="98"/>
        <end position="194"/>
    </location>
</feature>
<keyword evidence="14" id="KW-1185">Reference proteome</keyword>
<dbReference type="EMBL" id="RJUK01000002">
    <property type="protein sequence ID" value="ROQ18388.1"/>
    <property type="molecule type" value="Genomic_DNA"/>
</dbReference>
<evidence type="ECO:0000256" key="3">
    <source>
        <dbReference type="ARBA" id="ARBA00004887"/>
    </source>
</evidence>
<organism evidence="13 14">
    <name type="scientific">Marinimicrobium koreense</name>
    <dbReference type="NCBI Taxonomy" id="306545"/>
    <lineage>
        <taxon>Bacteria</taxon>
        <taxon>Pseudomonadati</taxon>
        <taxon>Pseudomonadota</taxon>
        <taxon>Gammaproteobacteria</taxon>
        <taxon>Cellvibrionales</taxon>
        <taxon>Cellvibrionaceae</taxon>
        <taxon>Marinimicrobium</taxon>
    </lineage>
</organism>
<evidence type="ECO:0000313" key="13">
    <source>
        <dbReference type="EMBL" id="ROQ18388.1"/>
    </source>
</evidence>
<dbReference type="FunFam" id="2.40.30.20:FF:000004">
    <property type="entry name" value="Riboflavin synthase, alpha subunit"/>
    <property type="match status" value="1"/>
</dbReference>
<evidence type="ECO:0000256" key="1">
    <source>
        <dbReference type="ARBA" id="ARBA00000968"/>
    </source>
</evidence>
<dbReference type="SUPFAM" id="SSF63380">
    <property type="entry name" value="Riboflavin synthase domain-like"/>
    <property type="match status" value="2"/>
</dbReference>
<dbReference type="AlphaFoldDB" id="A0A3N1NT79"/>
<dbReference type="PROSITE" id="PS51177">
    <property type="entry name" value="LUMAZINE_BIND"/>
    <property type="match status" value="2"/>
</dbReference>
<dbReference type="FunFam" id="2.40.30.20:FF:000003">
    <property type="entry name" value="Riboflavin synthase, alpha subunit"/>
    <property type="match status" value="1"/>
</dbReference>
<dbReference type="CDD" id="cd00402">
    <property type="entry name" value="Riboflavin_synthase_like"/>
    <property type="match status" value="1"/>
</dbReference>
<comment type="subunit">
    <text evidence="4">Homotrimer.</text>
</comment>
<evidence type="ECO:0000256" key="10">
    <source>
        <dbReference type="NCBIfam" id="TIGR00187"/>
    </source>
</evidence>
<dbReference type="PANTHER" id="PTHR21098">
    <property type="entry name" value="RIBOFLAVIN SYNTHASE ALPHA CHAIN"/>
    <property type="match status" value="1"/>
</dbReference>
<dbReference type="RefSeq" id="WP_123639027.1">
    <property type="nucleotide sequence ID" value="NZ_RJUK01000002.1"/>
</dbReference>
<comment type="pathway">
    <text evidence="3">Cofactor biosynthesis; riboflavin biosynthesis; riboflavin from 2-hydroxy-3-oxobutyl phosphate and 5-amino-6-(D-ribitylamino)uracil: step 2/2.</text>
</comment>
<keyword evidence="7" id="KW-0686">Riboflavin biosynthesis</keyword>
<evidence type="ECO:0000256" key="6">
    <source>
        <dbReference type="ARBA" id="ARBA00013950"/>
    </source>
</evidence>
<protein>
    <recommendedName>
        <fullName evidence="6 10">Riboflavin synthase</fullName>
        <ecNumber evidence="5 10">2.5.1.9</ecNumber>
    </recommendedName>
</protein>
<evidence type="ECO:0000256" key="5">
    <source>
        <dbReference type="ARBA" id="ARBA00012827"/>
    </source>
</evidence>
<dbReference type="InterPro" id="IPR023366">
    <property type="entry name" value="ATP_synth_asu-like_sf"/>
</dbReference>
<evidence type="ECO:0000256" key="9">
    <source>
        <dbReference type="ARBA" id="ARBA00022737"/>
    </source>
</evidence>
<dbReference type="Proteomes" id="UP000273643">
    <property type="component" value="Unassembled WGS sequence"/>
</dbReference>
<accession>A0A3N1NT79</accession>
<dbReference type="NCBIfam" id="NF009566">
    <property type="entry name" value="PRK13020.1"/>
    <property type="match status" value="1"/>
</dbReference>
<dbReference type="GO" id="GO:0009231">
    <property type="term" value="P:riboflavin biosynthetic process"/>
    <property type="evidence" value="ECO:0007669"/>
    <property type="project" value="UniProtKB-KW"/>
</dbReference>
<keyword evidence="9" id="KW-0677">Repeat</keyword>
<dbReference type="OrthoDB" id="9788537at2"/>
<reference evidence="13 14" key="1">
    <citation type="submission" date="2018-11" db="EMBL/GenBank/DDBJ databases">
        <title>Genomic Encyclopedia of Type Strains, Phase IV (KMG-IV): sequencing the most valuable type-strain genomes for metagenomic binning, comparative biology and taxonomic classification.</title>
        <authorList>
            <person name="Goeker M."/>
        </authorList>
    </citation>
    <scope>NUCLEOTIDE SEQUENCE [LARGE SCALE GENOMIC DNA]</scope>
    <source>
        <strain evidence="13 14">DSM 16974</strain>
    </source>
</reference>
<dbReference type="Pfam" id="PF00677">
    <property type="entry name" value="Lum_binding"/>
    <property type="match status" value="2"/>
</dbReference>
<proteinExistence type="predicted"/>
<gene>
    <name evidence="13" type="ORF">EDC38_2613</name>
</gene>
<name>A0A3N1NT79_9GAMM</name>
<evidence type="ECO:0000256" key="8">
    <source>
        <dbReference type="ARBA" id="ARBA00022679"/>
    </source>
</evidence>
<sequence>MFTGIIEAKGRVARLEPKGGDLRLLIETGDLPLADVQLGDSIATNGVCLTVVDLPGSGYWADVSGETLAYTTIGQWATGQPVNLEKALTPTTRLGGHIVSGHVDGVGEVVERHGDARSERFRIKAPDNLAKYIAHKGSITVDGTSLTVNKVEGAEFELNIVPHTLKWTIMDSYQPGTRVNLEVDVLARYLERLLLGEKAAGTSGGVTLDFLAEHGFTGR</sequence>
<comment type="caution">
    <text evidence="13">The sequence shown here is derived from an EMBL/GenBank/DDBJ whole genome shotgun (WGS) entry which is preliminary data.</text>
</comment>
<dbReference type="EC" id="2.5.1.9" evidence="5 10"/>
<feature type="repeat" description="Lumazine-binding" evidence="11">
    <location>
        <begin position="98"/>
        <end position="194"/>
    </location>
</feature>
<dbReference type="GO" id="GO:0004746">
    <property type="term" value="F:riboflavin synthase activity"/>
    <property type="evidence" value="ECO:0007669"/>
    <property type="project" value="UniProtKB-UniRule"/>
</dbReference>
<dbReference type="Gene3D" id="2.40.30.20">
    <property type="match status" value="2"/>
</dbReference>
<dbReference type="InterPro" id="IPR026017">
    <property type="entry name" value="Lumazine-bd_dom"/>
</dbReference>
<dbReference type="InterPro" id="IPR001783">
    <property type="entry name" value="Lumazine-bd"/>
</dbReference>
<comment type="function">
    <text evidence="2">Catalyzes the dismutation of two molecules of 6,7-dimethyl-8-ribityllumazine, resulting in the formation of riboflavin and 5-amino-6-(D-ribitylamino)uracil.</text>
</comment>
<feature type="domain" description="Lumazine-binding" evidence="12">
    <location>
        <begin position="1"/>
        <end position="97"/>
    </location>
</feature>
<evidence type="ECO:0000256" key="11">
    <source>
        <dbReference type="PROSITE-ProRule" id="PRU00524"/>
    </source>
</evidence>
<dbReference type="NCBIfam" id="NF006767">
    <property type="entry name" value="PRK09289.1"/>
    <property type="match status" value="1"/>
</dbReference>
<evidence type="ECO:0000259" key="12">
    <source>
        <dbReference type="PROSITE" id="PS51177"/>
    </source>
</evidence>
<evidence type="ECO:0000256" key="4">
    <source>
        <dbReference type="ARBA" id="ARBA00011233"/>
    </source>
</evidence>
<dbReference type="InterPro" id="IPR017938">
    <property type="entry name" value="Riboflavin_synthase-like_b-brl"/>
</dbReference>
<evidence type="ECO:0000256" key="7">
    <source>
        <dbReference type="ARBA" id="ARBA00022619"/>
    </source>
</evidence>
<feature type="repeat" description="Lumazine-binding" evidence="11">
    <location>
        <begin position="1"/>
        <end position="97"/>
    </location>
</feature>
<dbReference type="PANTHER" id="PTHR21098:SF12">
    <property type="entry name" value="RIBOFLAVIN SYNTHASE"/>
    <property type="match status" value="1"/>
</dbReference>
<evidence type="ECO:0000313" key="14">
    <source>
        <dbReference type="Proteomes" id="UP000273643"/>
    </source>
</evidence>
<comment type="catalytic activity">
    <reaction evidence="1">
        <text>2 6,7-dimethyl-8-(1-D-ribityl)lumazine + H(+) = 5-amino-6-(D-ribitylamino)uracil + riboflavin</text>
        <dbReference type="Rhea" id="RHEA:20772"/>
        <dbReference type="ChEBI" id="CHEBI:15378"/>
        <dbReference type="ChEBI" id="CHEBI:15934"/>
        <dbReference type="ChEBI" id="CHEBI:57986"/>
        <dbReference type="ChEBI" id="CHEBI:58201"/>
        <dbReference type="EC" id="2.5.1.9"/>
    </reaction>
</comment>